<evidence type="ECO:0000256" key="1">
    <source>
        <dbReference type="ARBA" id="ARBA00023054"/>
    </source>
</evidence>
<proteinExistence type="predicted"/>
<feature type="compositionally biased region" description="Basic and acidic residues" evidence="3">
    <location>
        <begin position="9"/>
        <end position="19"/>
    </location>
</feature>
<name>A0A077X318_9FUNG</name>
<accession>A0A077X318</accession>
<dbReference type="InterPro" id="IPR040351">
    <property type="entry name" value="RAB3IL/RAB3IP/Sec2"/>
</dbReference>
<dbReference type="CDD" id="cd21044">
    <property type="entry name" value="Rab11BD_RAB3IP_like"/>
    <property type="match status" value="1"/>
</dbReference>
<dbReference type="Pfam" id="PF06428">
    <property type="entry name" value="Sec2p"/>
    <property type="match status" value="1"/>
</dbReference>
<dbReference type="Gene3D" id="6.10.140.910">
    <property type="match status" value="1"/>
</dbReference>
<evidence type="ECO:0000259" key="4">
    <source>
        <dbReference type="Pfam" id="PF06428"/>
    </source>
</evidence>
<evidence type="ECO:0000313" key="5">
    <source>
        <dbReference type="EMBL" id="CDS13648.1"/>
    </source>
</evidence>
<gene>
    <name evidence="5" type="ORF">LRAMOSA05824</name>
</gene>
<dbReference type="EMBL" id="LK023379">
    <property type="protein sequence ID" value="CDS13648.1"/>
    <property type="molecule type" value="Genomic_DNA"/>
</dbReference>
<dbReference type="GO" id="GO:0005085">
    <property type="term" value="F:guanyl-nucleotide exchange factor activity"/>
    <property type="evidence" value="ECO:0007669"/>
    <property type="project" value="InterPro"/>
</dbReference>
<dbReference type="Pfam" id="PF25555">
    <property type="entry name" value="RAB3A-like_C"/>
    <property type="match status" value="1"/>
</dbReference>
<protein>
    <recommendedName>
        <fullName evidence="4">GDP/GTP exchange factor Sec2 N-terminal domain-containing protein</fullName>
    </recommendedName>
</protein>
<dbReference type="OrthoDB" id="2253769at2759"/>
<dbReference type="AlphaFoldDB" id="A0A077X318"/>
<feature type="region of interest" description="Disordered" evidence="3">
    <location>
        <begin position="1"/>
        <end position="83"/>
    </location>
</feature>
<feature type="domain" description="GDP/GTP exchange factor Sec2 N-terminal" evidence="4">
    <location>
        <begin position="112"/>
        <end position="206"/>
    </location>
</feature>
<evidence type="ECO:0000256" key="2">
    <source>
        <dbReference type="SAM" id="Coils"/>
    </source>
</evidence>
<dbReference type="PANTHER" id="PTHR14430:SF0">
    <property type="entry name" value="SEC2P DOMAIN-CONTAINING PROTEIN"/>
    <property type="match status" value="1"/>
</dbReference>
<sequence length="453" mass="50880">MSSPSPPLSDKDFQRKDEGSLTPKDIADLCSQLQSVVERVPSPSAPATTTGDTSSSAKSLSLSGSSRSPSVNSSTPTTSTTDCPCRHIVEARKGTTNKHCALCGRTIPALEELHQQRDRVTTLQHDLKVLNDKYVDEIDRVAELQHAKAQAEAELEELSQQLFEEANGMVASEKREKKDLERELANTRERLAAEESQLFQLRQLLQDELDQQGQGRRLSLDNTKITSDHPDISKADKMIVDEFATFVKESISLPAKKLMSMPFVKHSVEEDALPCLRFGPHPRMSARKLVDALALNTCFIEKTPPGFEQAQRYKVIENETPLKISVHKLNLWDRFSGDDLAVSGCQACGRHDPETPLEFRVRVSTQDDWACIDGFCRDRLVAVCEFFGFLRNVQQGYYNSRSIPDLYREVLQLRLQMFMTRMGVGHDQEQKVTSSSEIQQGSELLSLIQNKKL</sequence>
<dbReference type="InterPro" id="IPR009449">
    <property type="entry name" value="Sec2_N"/>
</dbReference>
<feature type="compositionally biased region" description="Low complexity" evidence="3">
    <location>
        <begin position="50"/>
        <end position="81"/>
    </location>
</feature>
<keyword evidence="1 2" id="KW-0175">Coiled coil</keyword>
<evidence type="ECO:0000256" key="3">
    <source>
        <dbReference type="SAM" id="MobiDB-lite"/>
    </source>
</evidence>
<dbReference type="SUPFAM" id="SSF144284">
    <property type="entry name" value="Sec2 N-terminal region"/>
    <property type="match status" value="1"/>
</dbReference>
<reference evidence="5" key="1">
    <citation type="journal article" date="2014" name="Genome Announc.">
        <title>De novo whole-genome sequence and genome annotation of Lichtheimia ramosa.</title>
        <authorList>
            <person name="Linde J."/>
            <person name="Schwartze V."/>
            <person name="Binder U."/>
            <person name="Lass-Florl C."/>
            <person name="Voigt K."/>
            <person name="Horn F."/>
        </authorList>
    </citation>
    <scope>NUCLEOTIDE SEQUENCE</scope>
    <source>
        <strain evidence="5">JMRC FSU:6197</strain>
    </source>
</reference>
<organism evidence="5">
    <name type="scientific">Lichtheimia ramosa</name>
    <dbReference type="NCBI Taxonomy" id="688394"/>
    <lineage>
        <taxon>Eukaryota</taxon>
        <taxon>Fungi</taxon>
        <taxon>Fungi incertae sedis</taxon>
        <taxon>Mucoromycota</taxon>
        <taxon>Mucoromycotina</taxon>
        <taxon>Mucoromycetes</taxon>
        <taxon>Mucorales</taxon>
        <taxon>Lichtheimiaceae</taxon>
        <taxon>Lichtheimia</taxon>
    </lineage>
</organism>
<dbReference type="GO" id="GO:0070319">
    <property type="term" value="C:Golgi to plasma membrane transport vesicle"/>
    <property type="evidence" value="ECO:0007669"/>
    <property type="project" value="TreeGrafter"/>
</dbReference>
<dbReference type="GO" id="GO:0006887">
    <property type="term" value="P:exocytosis"/>
    <property type="evidence" value="ECO:0007669"/>
    <property type="project" value="TreeGrafter"/>
</dbReference>
<dbReference type="PANTHER" id="PTHR14430">
    <property type="entry name" value="RABIN3-RELATED"/>
    <property type="match status" value="1"/>
</dbReference>
<dbReference type="GO" id="GO:0051286">
    <property type="term" value="C:cell tip"/>
    <property type="evidence" value="ECO:0007669"/>
    <property type="project" value="TreeGrafter"/>
</dbReference>
<feature type="coiled-coil region" evidence="2">
    <location>
        <begin position="113"/>
        <end position="204"/>
    </location>
</feature>